<keyword evidence="2" id="KW-1185">Reference proteome</keyword>
<gene>
    <name evidence="1" type="ORF">SAMN05421779_10770</name>
</gene>
<dbReference type="AlphaFoldDB" id="A0A1N7PLJ4"/>
<dbReference type="EMBL" id="FTOA01000007">
    <property type="protein sequence ID" value="SIT11523.1"/>
    <property type="molecule type" value="Genomic_DNA"/>
</dbReference>
<protein>
    <submittedName>
        <fullName evidence="1">Uncharacterized protein</fullName>
    </submittedName>
</protein>
<name>A0A1N7PLJ4_9PROT</name>
<accession>A0A1N7PLJ4</accession>
<dbReference type="RefSeq" id="WP_076401677.1">
    <property type="nucleotide sequence ID" value="NZ_FTOA01000007.1"/>
</dbReference>
<sequence length="208" mass="23442">MSASQRYSSERQTHDLLAALTRVVGELETSHAELDMPNLSSERRQELYHVILNDMGRLANLLHLAESHAVGHLQDGTRARIRDTLDYVRQRATSIGVEIALSRIRALRRLADRSTKGRMHPLGRSFRLREDLNNAVSLLHNFGLSLPQEHMEDLLDSAASINSLIRKDREITWLQPLAEEQEDSCPLIDIQELVARVAISEQGSAPQA</sequence>
<proteinExistence type="predicted"/>
<reference evidence="1 2" key="1">
    <citation type="submission" date="2017-01" db="EMBL/GenBank/DDBJ databases">
        <authorList>
            <person name="Mah S.A."/>
            <person name="Swanson W.J."/>
            <person name="Moy G.W."/>
            <person name="Vacquier V.D."/>
        </authorList>
    </citation>
    <scope>NUCLEOTIDE SEQUENCE [LARGE SCALE GENOMIC DNA]</scope>
    <source>
        <strain evidence="1 2">DSM 11589</strain>
    </source>
</reference>
<dbReference type="Proteomes" id="UP000185678">
    <property type="component" value="Unassembled WGS sequence"/>
</dbReference>
<organism evidence="1 2">
    <name type="scientific">Insolitispirillum peregrinum</name>
    <dbReference type="NCBI Taxonomy" id="80876"/>
    <lineage>
        <taxon>Bacteria</taxon>
        <taxon>Pseudomonadati</taxon>
        <taxon>Pseudomonadota</taxon>
        <taxon>Alphaproteobacteria</taxon>
        <taxon>Rhodospirillales</taxon>
        <taxon>Novispirillaceae</taxon>
        <taxon>Insolitispirillum</taxon>
    </lineage>
</organism>
<evidence type="ECO:0000313" key="1">
    <source>
        <dbReference type="EMBL" id="SIT11523.1"/>
    </source>
</evidence>
<evidence type="ECO:0000313" key="2">
    <source>
        <dbReference type="Proteomes" id="UP000185678"/>
    </source>
</evidence>